<dbReference type="EMBL" id="JRKL02003111">
    <property type="protein sequence ID" value="KAF3956363.1"/>
    <property type="molecule type" value="Genomic_DNA"/>
</dbReference>
<evidence type="ECO:0000256" key="2">
    <source>
        <dbReference type="ARBA" id="ARBA00022448"/>
    </source>
</evidence>
<dbReference type="InterPro" id="IPR016159">
    <property type="entry name" value="Cullin_repeat-like_dom_sf"/>
</dbReference>
<dbReference type="OrthoDB" id="1357613at2759"/>
<dbReference type="Proteomes" id="UP000737018">
    <property type="component" value="Unassembled WGS sequence"/>
</dbReference>
<dbReference type="GO" id="GO:0015031">
    <property type="term" value="P:protein transport"/>
    <property type="evidence" value="ECO:0007669"/>
    <property type="project" value="UniProtKB-KW"/>
</dbReference>
<dbReference type="GO" id="GO:0006887">
    <property type="term" value="P:exocytosis"/>
    <property type="evidence" value="ECO:0007669"/>
    <property type="project" value="UniProtKB-KW"/>
</dbReference>
<dbReference type="GO" id="GO:0000145">
    <property type="term" value="C:exocyst"/>
    <property type="evidence" value="ECO:0007669"/>
    <property type="project" value="InterPro"/>
</dbReference>
<keyword evidence="6" id="KW-1185">Reference proteome</keyword>
<dbReference type="GO" id="GO:0005546">
    <property type="term" value="F:phosphatidylinositol-4,5-bisphosphate binding"/>
    <property type="evidence" value="ECO:0007669"/>
    <property type="project" value="InterPro"/>
</dbReference>
<evidence type="ECO:0000259" key="4">
    <source>
        <dbReference type="Pfam" id="PF03081"/>
    </source>
</evidence>
<dbReference type="InterPro" id="IPR004140">
    <property type="entry name" value="Exo70"/>
</dbReference>
<organism evidence="5 6">
    <name type="scientific">Castanea mollissima</name>
    <name type="common">Chinese chestnut</name>
    <dbReference type="NCBI Taxonomy" id="60419"/>
    <lineage>
        <taxon>Eukaryota</taxon>
        <taxon>Viridiplantae</taxon>
        <taxon>Streptophyta</taxon>
        <taxon>Embryophyta</taxon>
        <taxon>Tracheophyta</taxon>
        <taxon>Spermatophyta</taxon>
        <taxon>Magnoliopsida</taxon>
        <taxon>eudicotyledons</taxon>
        <taxon>Gunneridae</taxon>
        <taxon>Pentapetalae</taxon>
        <taxon>rosids</taxon>
        <taxon>fabids</taxon>
        <taxon>Fagales</taxon>
        <taxon>Fagaceae</taxon>
        <taxon>Castanea</taxon>
    </lineage>
</organism>
<accession>A0A8J4R287</accession>
<dbReference type="PANTHER" id="PTHR12542">
    <property type="entry name" value="EXOCYST COMPLEX PROTEIN EXO70"/>
    <property type="match status" value="1"/>
</dbReference>
<dbReference type="PANTHER" id="PTHR12542:SF96">
    <property type="entry name" value="EXOCYST COMPLEX COMPONENT EXO70B1"/>
    <property type="match status" value="1"/>
</dbReference>
<name>A0A8J4R287_9ROSI</name>
<sequence>MNYLRAACRSCQTLEQVFDENVVPSKGVSPSSSSSLSVQMDWIMELLEGNLEAKSKIYKDPALSSVFMMNNGRYIVQKVKDSELGGLLGEDWIRKHNAKV</sequence>
<dbReference type="SUPFAM" id="SSF74788">
    <property type="entry name" value="Cullin repeat-like"/>
    <property type="match status" value="1"/>
</dbReference>
<keyword evidence="2 3" id="KW-0813">Transport</keyword>
<evidence type="ECO:0000256" key="3">
    <source>
        <dbReference type="RuleBase" id="RU365026"/>
    </source>
</evidence>
<feature type="domain" description="Exocyst complex subunit Exo70 C-terminal" evidence="4">
    <location>
        <begin position="1"/>
        <end position="100"/>
    </location>
</feature>
<dbReference type="Pfam" id="PF03081">
    <property type="entry name" value="Exo70_C"/>
    <property type="match status" value="1"/>
</dbReference>
<comment type="similarity">
    <text evidence="1 3">Belongs to the EXO70 family.</text>
</comment>
<reference evidence="5" key="1">
    <citation type="submission" date="2020-03" db="EMBL/GenBank/DDBJ databases">
        <title>Castanea mollissima Vanexum genome sequencing.</title>
        <authorList>
            <person name="Staton M."/>
        </authorList>
    </citation>
    <scope>NUCLEOTIDE SEQUENCE</scope>
    <source>
        <tissue evidence="5">Leaf</tissue>
    </source>
</reference>
<dbReference type="InterPro" id="IPR046364">
    <property type="entry name" value="Exo70_C"/>
</dbReference>
<comment type="caution">
    <text evidence="5">The sequence shown here is derived from an EMBL/GenBank/DDBJ whole genome shotgun (WGS) entry which is preliminary data.</text>
</comment>
<gene>
    <name evidence="5" type="ORF">CMV_018500</name>
</gene>
<dbReference type="Gene3D" id="1.20.1280.170">
    <property type="entry name" value="Exocyst complex component Exo70"/>
    <property type="match status" value="1"/>
</dbReference>
<keyword evidence="3" id="KW-0268">Exocytosis</keyword>
<proteinExistence type="inferred from homology"/>
<comment type="function">
    <text evidence="3">Component of the exocyst complex.</text>
</comment>
<keyword evidence="3" id="KW-0653">Protein transport</keyword>
<evidence type="ECO:0000256" key="1">
    <source>
        <dbReference type="ARBA" id="ARBA00006756"/>
    </source>
</evidence>
<evidence type="ECO:0000313" key="5">
    <source>
        <dbReference type="EMBL" id="KAF3956363.1"/>
    </source>
</evidence>
<evidence type="ECO:0000313" key="6">
    <source>
        <dbReference type="Proteomes" id="UP000737018"/>
    </source>
</evidence>
<protein>
    <recommendedName>
        <fullName evidence="3">Exocyst subunit Exo70 family protein</fullName>
    </recommendedName>
</protein>
<dbReference type="AlphaFoldDB" id="A0A8J4R287"/>